<comment type="caution">
    <text evidence="3">The sequence shown here is derived from an EMBL/GenBank/DDBJ whole genome shotgun (WGS) entry which is preliminary data.</text>
</comment>
<evidence type="ECO:0000256" key="2">
    <source>
        <dbReference type="SAM" id="Phobius"/>
    </source>
</evidence>
<dbReference type="EMBL" id="BOMG01000146">
    <property type="protein sequence ID" value="GID61902.1"/>
    <property type="molecule type" value="Genomic_DNA"/>
</dbReference>
<gene>
    <name evidence="3" type="ORF">Aco03nite_103060</name>
</gene>
<organism evidence="3 4">
    <name type="scientific">Actinoplanes couchii</name>
    <dbReference type="NCBI Taxonomy" id="403638"/>
    <lineage>
        <taxon>Bacteria</taxon>
        <taxon>Bacillati</taxon>
        <taxon>Actinomycetota</taxon>
        <taxon>Actinomycetes</taxon>
        <taxon>Micromonosporales</taxon>
        <taxon>Micromonosporaceae</taxon>
        <taxon>Actinoplanes</taxon>
    </lineage>
</organism>
<protein>
    <submittedName>
        <fullName evidence="3">Uncharacterized protein</fullName>
    </submittedName>
</protein>
<keyword evidence="4" id="KW-1185">Reference proteome</keyword>
<keyword evidence="2" id="KW-0472">Membrane</keyword>
<feature type="transmembrane region" description="Helical" evidence="2">
    <location>
        <begin position="40"/>
        <end position="61"/>
    </location>
</feature>
<dbReference type="Proteomes" id="UP000612282">
    <property type="component" value="Unassembled WGS sequence"/>
</dbReference>
<dbReference type="RefSeq" id="WP_203810326.1">
    <property type="nucleotide sequence ID" value="NZ_BAAAQE010000066.1"/>
</dbReference>
<evidence type="ECO:0000313" key="3">
    <source>
        <dbReference type="EMBL" id="GID61902.1"/>
    </source>
</evidence>
<accession>A0ABQ3XTR6</accession>
<evidence type="ECO:0000313" key="4">
    <source>
        <dbReference type="Proteomes" id="UP000612282"/>
    </source>
</evidence>
<keyword evidence="2" id="KW-1133">Transmembrane helix</keyword>
<reference evidence="3 4" key="1">
    <citation type="submission" date="2021-01" db="EMBL/GenBank/DDBJ databases">
        <title>Whole genome shotgun sequence of Actinoplanes couchii NBRC 106145.</title>
        <authorList>
            <person name="Komaki H."/>
            <person name="Tamura T."/>
        </authorList>
    </citation>
    <scope>NUCLEOTIDE SEQUENCE [LARGE SCALE GENOMIC DNA]</scope>
    <source>
        <strain evidence="3 4">NBRC 106145</strain>
    </source>
</reference>
<proteinExistence type="predicted"/>
<sequence length="437" mass="46290">MPDLTDLPPRRTLPADVRARARRELLDGIRPREHRRPARLAAVLATAAAVLILPAFGALLVDAADVTPTATDGPVNDNFKVITPEERYAARDGAPTETADRCRAAAPDQLRDAQPLLTASDNGVTVIVFRSADGERVRFCELSPATVAVSADTSRASSGTAATVTFRSALGTIAGVTGADVPHLFVRDPIMQTQMTDDGDPALMRDGIFVLPNAVTAAATELQLTVTATGSRDAQISTLTGSELPAPAPPTTDRPQPAADRTSEAGKQLGRCFSDPKLPPVADAGAWIPAATLRLTDDESVYLARLDGLLATCIVRSTEGPQLTIDDGHRIPWLPAYIAANPYLFGDLAFYDFKKESHGGSSSDTVVVTALVTDSRVASVALSRPHRAPITAYVQNQTVLLPGIGLNENRDSSEDTSTLTLYDSNGRELDRVPVGQS</sequence>
<feature type="region of interest" description="Disordered" evidence="1">
    <location>
        <begin position="238"/>
        <end position="271"/>
    </location>
</feature>
<name>A0ABQ3XTR6_9ACTN</name>
<keyword evidence="2" id="KW-0812">Transmembrane</keyword>
<evidence type="ECO:0000256" key="1">
    <source>
        <dbReference type="SAM" id="MobiDB-lite"/>
    </source>
</evidence>